<reference evidence="4" key="2">
    <citation type="submission" date="2021-01" db="EMBL/GenBank/DDBJ databases">
        <authorList>
            <person name="Kang M."/>
        </authorList>
    </citation>
    <scope>NUCLEOTIDE SEQUENCE</scope>
    <source>
        <strain evidence="4">KACC 17527</strain>
    </source>
</reference>
<dbReference type="PANTHER" id="PTHR23403:SF8">
    <property type="entry name" value="CYTOPLASMIC TREHALASE"/>
    <property type="match status" value="1"/>
</dbReference>
<dbReference type="Gene3D" id="1.50.10.10">
    <property type="match status" value="1"/>
</dbReference>
<gene>
    <name evidence="4" type="primary">treF</name>
    <name evidence="4" type="ORF">JJB11_12685</name>
</gene>
<reference evidence="4" key="1">
    <citation type="journal article" date="2012" name="J. Microbiol. Biotechnol.">
        <title>Ramlibacter ginsenosidimutans sp. nov., with ginsenoside-converting activity.</title>
        <authorList>
            <person name="Wang L."/>
            <person name="An D.S."/>
            <person name="Kim S.G."/>
            <person name="Jin F.X."/>
            <person name="Kim S.C."/>
            <person name="Lee S.T."/>
            <person name="Im W.T."/>
        </authorList>
    </citation>
    <scope>NUCLEOTIDE SEQUENCE</scope>
    <source>
        <strain evidence="4">KACC 17527</strain>
    </source>
</reference>
<evidence type="ECO:0000256" key="2">
    <source>
        <dbReference type="ARBA" id="ARBA00023295"/>
    </source>
</evidence>
<evidence type="ECO:0000256" key="1">
    <source>
        <dbReference type="ARBA" id="ARBA00022801"/>
    </source>
</evidence>
<organism evidence="4 5">
    <name type="scientific">Ramlibacter ginsenosidimutans</name>
    <dbReference type="NCBI Taxonomy" id="502333"/>
    <lineage>
        <taxon>Bacteria</taxon>
        <taxon>Pseudomonadati</taxon>
        <taxon>Pseudomonadota</taxon>
        <taxon>Betaproteobacteria</taxon>
        <taxon>Burkholderiales</taxon>
        <taxon>Comamonadaceae</taxon>
        <taxon>Ramlibacter</taxon>
    </lineage>
</organism>
<dbReference type="GO" id="GO:0004555">
    <property type="term" value="F:alpha,alpha-trehalase activity"/>
    <property type="evidence" value="ECO:0007669"/>
    <property type="project" value="InterPro"/>
</dbReference>
<dbReference type="InterPro" id="IPR008928">
    <property type="entry name" value="6-hairpin_glycosidase_sf"/>
</dbReference>
<dbReference type="Pfam" id="PF01204">
    <property type="entry name" value="Trehalase"/>
    <property type="match status" value="1"/>
</dbReference>
<proteinExistence type="predicted"/>
<dbReference type="RefSeq" id="WP_201171407.1">
    <property type="nucleotide sequence ID" value="NZ_JAEPWM010000004.1"/>
</dbReference>
<dbReference type="PRINTS" id="PR00744">
    <property type="entry name" value="GLHYDRLASE37"/>
</dbReference>
<sequence>MSVPHARRQHREAAAAHAPPPDTLTPADRYGELFVEVQRQAVFSDSKTFVDCAPRHSPEEILAAYRARRHRPGFDLSAFVRSAFTLPRLAHDDFVSVPGRDILQHIEALWPYLSRAPQQHPPRGSLVQLPQRYIVPGGRFAELYYWDSFFTMVGLPGGADSLVEDMTENFAFLVDTYGHVPNGTRTYYLSRSHPPVFALMTRLCEQRGGHAATDYLPQLLREHAFWMDGEDGVQPGEAHRRVVRLPSGECLNRYWDDRCTPREESWREDVATAARSGRPQEEVYRHLRAAAESGWDFSTRWLAEDASGQVATDLATICTTDLLPVDLNALLHFLELHIAEVGERHGDAGLAGTFRQRAGGRAAAMARLHWDADQGFYADYDWRRQRRRRALTAATLMPLYCGVAGPGEVHALAHTVRTRLLAPGGVATTEIMSGQQWDRPNGWSPLQWIAVEGFARCGESALAEEIRGRWLQTVQEVYAREHKLLEKYALRPGTATGGGGGEYPLQDGFGWTNGVVACWLQHRDAALHL</sequence>
<dbReference type="InterPro" id="IPR018232">
    <property type="entry name" value="Glyco_hydro_37_CS"/>
</dbReference>
<dbReference type="PANTHER" id="PTHR23403">
    <property type="entry name" value="TREHALASE"/>
    <property type="match status" value="1"/>
</dbReference>
<dbReference type="InterPro" id="IPR012341">
    <property type="entry name" value="6hp_glycosidase-like_sf"/>
</dbReference>
<feature type="region of interest" description="Disordered" evidence="3">
    <location>
        <begin position="1"/>
        <end position="23"/>
    </location>
</feature>
<dbReference type="AlphaFoldDB" id="A0A934WMT5"/>
<evidence type="ECO:0000313" key="4">
    <source>
        <dbReference type="EMBL" id="MBK6006950.1"/>
    </source>
</evidence>
<keyword evidence="1" id="KW-0378">Hydrolase</keyword>
<dbReference type="Proteomes" id="UP000630528">
    <property type="component" value="Unassembled WGS sequence"/>
</dbReference>
<keyword evidence="5" id="KW-1185">Reference proteome</keyword>
<accession>A0A934WMT5</accession>
<feature type="compositionally biased region" description="Basic residues" evidence="3">
    <location>
        <begin position="1"/>
        <end position="10"/>
    </location>
</feature>
<evidence type="ECO:0000313" key="5">
    <source>
        <dbReference type="Proteomes" id="UP000630528"/>
    </source>
</evidence>
<dbReference type="InterPro" id="IPR001661">
    <property type="entry name" value="Glyco_hydro_37"/>
</dbReference>
<keyword evidence="2" id="KW-0326">Glycosidase</keyword>
<comment type="caution">
    <text evidence="4">The sequence shown here is derived from an EMBL/GenBank/DDBJ whole genome shotgun (WGS) entry which is preliminary data.</text>
</comment>
<protein>
    <submittedName>
        <fullName evidence="4">Alpha,alpha-trehalase TreF</fullName>
    </submittedName>
</protein>
<dbReference type="NCBIfam" id="NF009774">
    <property type="entry name" value="PRK13271.1"/>
    <property type="match status" value="1"/>
</dbReference>
<dbReference type="SUPFAM" id="SSF48208">
    <property type="entry name" value="Six-hairpin glycosidases"/>
    <property type="match status" value="1"/>
</dbReference>
<dbReference type="PROSITE" id="PS00928">
    <property type="entry name" value="TREHALASE_2"/>
    <property type="match status" value="1"/>
</dbReference>
<name>A0A934WMT5_9BURK</name>
<evidence type="ECO:0000256" key="3">
    <source>
        <dbReference type="SAM" id="MobiDB-lite"/>
    </source>
</evidence>
<dbReference type="NCBIfam" id="NF009773">
    <property type="entry name" value="PRK13270.1"/>
    <property type="match status" value="1"/>
</dbReference>
<dbReference type="GO" id="GO:0005993">
    <property type="term" value="P:trehalose catabolic process"/>
    <property type="evidence" value="ECO:0007669"/>
    <property type="project" value="TreeGrafter"/>
</dbReference>
<dbReference type="EMBL" id="JAEPWM010000004">
    <property type="protein sequence ID" value="MBK6006950.1"/>
    <property type="molecule type" value="Genomic_DNA"/>
</dbReference>